<keyword evidence="2" id="KW-1185">Reference proteome</keyword>
<organism evidence="1 2">
    <name type="scientific">Furfurilactobacillus milii</name>
    <dbReference type="NCBI Taxonomy" id="2888272"/>
    <lineage>
        <taxon>Bacteria</taxon>
        <taxon>Bacillati</taxon>
        <taxon>Bacillota</taxon>
        <taxon>Bacilli</taxon>
        <taxon>Lactobacillales</taxon>
        <taxon>Lactobacillaceae</taxon>
        <taxon>Furfurilactobacillus</taxon>
    </lineage>
</organism>
<evidence type="ECO:0000313" key="1">
    <source>
        <dbReference type="EMBL" id="MDF9914817.1"/>
    </source>
</evidence>
<name>A0ABT6DF13_9LACO</name>
<sequence>MAGDVNEDAVIEAAKHELNQCGRLMRTAGKRMSELKSPVFDAQPKSPSYSNHVEERMAKRLDAENELRDILLAISLCDNRSKSILFKLYVDPDEPNDIEVMTECGLSESPYYKYKKRALYRFAEGFRFGLLFEEAENEETFNRQSGDYQQA</sequence>
<protein>
    <recommendedName>
        <fullName evidence="3">ArpU family transcriptional regulator</fullName>
    </recommendedName>
</protein>
<accession>A0ABT6DF13</accession>
<dbReference type="InterPro" id="IPR006524">
    <property type="entry name" value="ArpU-like"/>
</dbReference>
<gene>
    <name evidence="1" type="ORF">NNA32_11260</name>
</gene>
<evidence type="ECO:0000313" key="2">
    <source>
        <dbReference type="Proteomes" id="UP001152867"/>
    </source>
</evidence>
<proteinExistence type="predicted"/>
<dbReference type="Proteomes" id="UP001152867">
    <property type="component" value="Unassembled WGS sequence"/>
</dbReference>
<dbReference type="EMBL" id="JANDJP010000019">
    <property type="protein sequence ID" value="MDF9914817.1"/>
    <property type="molecule type" value="Genomic_DNA"/>
</dbReference>
<dbReference type="RefSeq" id="WP_178942792.1">
    <property type="nucleotide sequence ID" value="NZ_JAIWJG010000019.1"/>
</dbReference>
<reference evidence="1" key="1">
    <citation type="submission" date="2022-06" db="EMBL/GenBank/DDBJ databases">
        <title>Antifungal cultures and metabolites of lactic acid bacteria for use in dairy fermentations.</title>
        <authorList>
            <person name="Zhao Z."/>
            <person name="Gaenzle M."/>
        </authorList>
    </citation>
    <scope>NUCLEOTIDE SEQUENCE</scope>
    <source>
        <strain evidence="1">FUA3126</strain>
    </source>
</reference>
<evidence type="ECO:0008006" key="3">
    <source>
        <dbReference type="Google" id="ProtNLM"/>
    </source>
</evidence>
<dbReference type="NCBIfam" id="TIGR01637">
    <property type="entry name" value="phage_arpU"/>
    <property type="match status" value="1"/>
</dbReference>
<comment type="caution">
    <text evidence="1">The sequence shown here is derived from an EMBL/GenBank/DDBJ whole genome shotgun (WGS) entry which is preliminary data.</text>
</comment>